<feature type="transmembrane region" description="Helical" evidence="7">
    <location>
        <begin position="773"/>
        <end position="798"/>
    </location>
</feature>
<feature type="domain" description="ABC3 transporter permease C-terminal" evidence="8">
    <location>
        <begin position="363"/>
        <end position="473"/>
    </location>
</feature>
<dbReference type="Proteomes" id="UP000019151">
    <property type="component" value="Plasmid 1"/>
</dbReference>
<geneLocation type="plasmid" evidence="10 11">
    <name>1</name>
</geneLocation>
<dbReference type="NCBIfam" id="TIGR03434">
    <property type="entry name" value="ADOP"/>
    <property type="match status" value="1"/>
</dbReference>
<evidence type="ECO:0000313" key="10">
    <source>
        <dbReference type="EMBL" id="AHG92350.1"/>
    </source>
</evidence>
<evidence type="ECO:0000256" key="3">
    <source>
        <dbReference type="ARBA" id="ARBA00022692"/>
    </source>
</evidence>
<comment type="similarity">
    <text evidence="6">Belongs to the ABC-4 integral membrane protein family.</text>
</comment>
<feature type="transmembrane region" description="Helical" evidence="7">
    <location>
        <begin position="504"/>
        <end position="523"/>
    </location>
</feature>
<keyword evidence="2" id="KW-1003">Cell membrane</keyword>
<dbReference type="EMBL" id="CP007129">
    <property type="protein sequence ID" value="AHG92350.1"/>
    <property type="molecule type" value="Genomic_DNA"/>
</dbReference>
<evidence type="ECO:0000256" key="6">
    <source>
        <dbReference type="ARBA" id="ARBA00038076"/>
    </source>
</evidence>
<dbReference type="GO" id="GO:0022857">
    <property type="term" value="F:transmembrane transporter activity"/>
    <property type="evidence" value="ECO:0007669"/>
    <property type="project" value="TreeGrafter"/>
</dbReference>
<keyword evidence="10" id="KW-0614">Plasmid</keyword>
<dbReference type="InterPro" id="IPR003838">
    <property type="entry name" value="ABC3_permease_C"/>
</dbReference>
<sequence length="898" mass="95335">MSIDRWLRIAALRLRSIFRRRDVDHELDAELAYHVERQTEENERLGMAPDAARAAALRALGNLEIRKEQVRATRRTRWAEELPRDLALGVRGLRRAPGFAAAVVLTLALGIGANTAMFTLLRGTLLRPLPNRDGDRLVYLRQSAATSDNVLFSVPEVADYRAGARSLAELAEFSSAVPFTIAGDDGAPARARVGIVSGNYFDVMGLEPAVGRLTTPRDDGPAAAPVAVLSYPYWMEHFGGDAGIVGRTVRLNDIVTTIVGVAQPAPSYPQRTDVFVNTVVSPHHLSATMVTDRSHRMTELFGRLAPGATVEQARLDIERLAARARHDHPEAYAQASHYTIAVSPLKQAVNARASLTVWLLMGAAAFVLLIACANVSNLTLMRGVDREREMLVRAALGAGRGRLRRLLLVENLALALTGGALGVLVAFAGVKLLVAFAAQLSPRAAEIRVDGVVLAVGLATSVAVAIALSFVPRIGGARTLAASLAPAGRRVTLDRGRQRFQQSLVVAQLAVCMVLLTGAGLLARTLTKLASVDTGVRAAHVLTMELPLDGDLLKQVMRQPENLARYERMRDRVAALPGVELASVGSAPPLRSPIIDFDVKAESVALPPDRPTPHPALRMVDGKYFTAAGIPMLAGRPFATTDARGTAAVVIVSRSLARELFGDRDPLGQHVALTGAVLKFTPFSGDWRTVVGVVGDTRDRGLDGGETPTLYMPFAQEAILGGALVVRTTGDPETLQRTILRAVRDVSPRQLVENVATLEALRDKTVAPRRLNALFIASFGALALIIAMVGIAGVLAFSVSARVAEIAIRMSLGANPGRVYRMVLGEGGALLGVGVAVGVLGALAATRAMSSMLFGVTPHDPVTLVGVALVLVAVGVAACWLPAARAAHVDPAVALRAE</sequence>
<dbReference type="InterPro" id="IPR047928">
    <property type="entry name" value="Perm_prefix_1"/>
</dbReference>
<feature type="domain" description="MacB-like periplasmic core" evidence="9">
    <location>
        <begin position="612"/>
        <end position="741"/>
    </location>
</feature>
<keyword evidence="3 7" id="KW-0812">Transmembrane</keyword>
<feature type="domain" description="ABC3 transporter permease C-terminal" evidence="8">
    <location>
        <begin position="778"/>
        <end position="891"/>
    </location>
</feature>
<evidence type="ECO:0000313" key="11">
    <source>
        <dbReference type="Proteomes" id="UP000019151"/>
    </source>
</evidence>
<name>W0RPT5_9BACT</name>
<dbReference type="InParanoid" id="W0RPT5"/>
<evidence type="ECO:0000256" key="1">
    <source>
        <dbReference type="ARBA" id="ARBA00004651"/>
    </source>
</evidence>
<evidence type="ECO:0000256" key="5">
    <source>
        <dbReference type="ARBA" id="ARBA00023136"/>
    </source>
</evidence>
<feature type="transmembrane region" description="Helical" evidence="7">
    <location>
        <begin position="452"/>
        <end position="471"/>
    </location>
</feature>
<feature type="transmembrane region" description="Helical" evidence="7">
    <location>
        <begin position="99"/>
        <end position="121"/>
    </location>
</feature>
<dbReference type="GO" id="GO:0005886">
    <property type="term" value="C:plasma membrane"/>
    <property type="evidence" value="ECO:0007669"/>
    <property type="project" value="UniProtKB-SubCell"/>
</dbReference>
<dbReference type="AlphaFoldDB" id="W0RPT5"/>
<keyword evidence="5 7" id="KW-0472">Membrane</keyword>
<evidence type="ECO:0000259" key="8">
    <source>
        <dbReference type="Pfam" id="PF02687"/>
    </source>
</evidence>
<evidence type="ECO:0000256" key="4">
    <source>
        <dbReference type="ARBA" id="ARBA00022989"/>
    </source>
</evidence>
<protein>
    <submittedName>
        <fullName evidence="10">Permease</fullName>
    </submittedName>
</protein>
<feature type="transmembrane region" description="Helical" evidence="7">
    <location>
        <begin position="355"/>
        <end position="380"/>
    </location>
</feature>
<dbReference type="KEGG" id="gba:J421_4815"/>
<dbReference type="PANTHER" id="PTHR30572:SF4">
    <property type="entry name" value="ABC TRANSPORTER PERMEASE YTRF"/>
    <property type="match status" value="1"/>
</dbReference>
<dbReference type="Pfam" id="PF02687">
    <property type="entry name" value="FtsX"/>
    <property type="match status" value="2"/>
</dbReference>
<dbReference type="HOGENOM" id="CLU_009433_1_0_0"/>
<feature type="transmembrane region" description="Helical" evidence="7">
    <location>
        <begin position="819"/>
        <end position="844"/>
    </location>
</feature>
<proteinExistence type="inferred from homology"/>
<feature type="domain" description="MacB-like periplasmic core" evidence="9">
    <location>
        <begin position="102"/>
        <end position="319"/>
    </location>
</feature>
<evidence type="ECO:0000259" key="9">
    <source>
        <dbReference type="Pfam" id="PF12704"/>
    </source>
</evidence>
<keyword evidence="4 7" id="KW-1133">Transmembrane helix</keyword>
<keyword evidence="11" id="KW-1185">Reference proteome</keyword>
<dbReference type="OrthoDB" id="9770036at2"/>
<dbReference type="InterPro" id="IPR017800">
    <property type="entry name" value="ADOP"/>
</dbReference>
<dbReference type="RefSeq" id="WP_025413694.1">
    <property type="nucleotide sequence ID" value="NZ_CP007129.1"/>
</dbReference>
<accession>W0RPT5</accession>
<dbReference type="PANTHER" id="PTHR30572">
    <property type="entry name" value="MEMBRANE COMPONENT OF TRANSPORTER-RELATED"/>
    <property type="match status" value="1"/>
</dbReference>
<feature type="transmembrane region" description="Helical" evidence="7">
    <location>
        <begin position="412"/>
        <end position="440"/>
    </location>
</feature>
<dbReference type="InterPro" id="IPR025857">
    <property type="entry name" value="MacB_PCD"/>
</dbReference>
<feature type="transmembrane region" description="Helical" evidence="7">
    <location>
        <begin position="864"/>
        <end position="883"/>
    </location>
</feature>
<dbReference type="NCBIfam" id="NF038403">
    <property type="entry name" value="perm_prefix_1"/>
    <property type="match status" value="1"/>
</dbReference>
<gene>
    <name evidence="10" type="ORF">J421_4815</name>
</gene>
<evidence type="ECO:0000256" key="2">
    <source>
        <dbReference type="ARBA" id="ARBA00022475"/>
    </source>
</evidence>
<reference evidence="10 11" key="1">
    <citation type="journal article" date="2014" name="Genome Announc.">
        <title>Genome Sequence and Methylome of Soil Bacterium Gemmatirosa kalamazoonensis KBS708T, a Member of the Rarely Cultivated Gemmatimonadetes Phylum.</title>
        <authorList>
            <person name="Debruyn J.M."/>
            <person name="Radosevich M."/>
            <person name="Wommack K.E."/>
            <person name="Polson S.W."/>
            <person name="Hauser L.J."/>
            <person name="Fawaz M.N."/>
            <person name="Korlach J."/>
            <person name="Tsai Y.C."/>
        </authorList>
    </citation>
    <scope>NUCLEOTIDE SEQUENCE [LARGE SCALE GENOMIC DNA]</scope>
    <source>
        <strain evidence="10 11">KBS708</strain>
        <plasmid evidence="11">Plasmid 1</plasmid>
    </source>
</reference>
<dbReference type="Pfam" id="PF12704">
    <property type="entry name" value="MacB_PCD"/>
    <property type="match status" value="2"/>
</dbReference>
<comment type="subcellular location">
    <subcellularLocation>
        <location evidence="1">Cell membrane</location>
        <topology evidence="1">Multi-pass membrane protein</topology>
    </subcellularLocation>
</comment>
<dbReference type="InterPro" id="IPR050250">
    <property type="entry name" value="Macrolide_Exporter_MacB"/>
</dbReference>
<organism evidence="10 11">
    <name type="scientific">Gemmatirosa kalamazoonensis</name>
    <dbReference type="NCBI Taxonomy" id="861299"/>
    <lineage>
        <taxon>Bacteria</taxon>
        <taxon>Pseudomonadati</taxon>
        <taxon>Gemmatimonadota</taxon>
        <taxon>Gemmatimonadia</taxon>
        <taxon>Gemmatimonadales</taxon>
        <taxon>Gemmatimonadaceae</taxon>
        <taxon>Gemmatirosa</taxon>
    </lineage>
</organism>
<evidence type="ECO:0000256" key="7">
    <source>
        <dbReference type="SAM" id="Phobius"/>
    </source>
</evidence>